<evidence type="ECO:0000256" key="1">
    <source>
        <dbReference type="SAM" id="Phobius"/>
    </source>
</evidence>
<dbReference type="EMBL" id="CXWD01000024">
    <property type="protein sequence ID" value="CTQ76099.1"/>
    <property type="molecule type" value="Genomic_DNA"/>
</dbReference>
<dbReference type="InterPro" id="IPR028087">
    <property type="entry name" value="Tad_N"/>
</dbReference>
<keyword evidence="4" id="KW-1185">Reference proteome</keyword>
<dbReference type="AlphaFoldDB" id="A0A0M7AMI1"/>
<protein>
    <submittedName>
        <fullName evidence="3">Flp pilus assembly protein TadG</fullName>
    </submittedName>
</protein>
<feature type="domain" description="Putative Flp pilus-assembly TadG-like N-terminal" evidence="2">
    <location>
        <begin position="21"/>
        <end position="67"/>
    </location>
</feature>
<dbReference type="Proteomes" id="UP000053235">
    <property type="component" value="Unassembled WGS sequence"/>
</dbReference>
<reference evidence="4" key="1">
    <citation type="submission" date="2015-07" db="EMBL/GenBank/DDBJ databases">
        <authorList>
            <person name="Rodrigo-Torres Lidia"/>
            <person name="Arahal R.David."/>
        </authorList>
    </citation>
    <scope>NUCLEOTIDE SEQUENCE [LARGE SCALE GENOMIC DNA]</scope>
    <source>
        <strain evidence="4">CECT 5112</strain>
    </source>
</reference>
<name>A0A0M7AMI1_9HYPH</name>
<gene>
    <name evidence="3" type="ORF">LAX5112_04466</name>
</gene>
<feature type="transmembrane region" description="Helical" evidence="1">
    <location>
        <begin position="21"/>
        <end position="42"/>
    </location>
</feature>
<organism evidence="3 4">
    <name type="scientific">Roseibium alexandrii</name>
    <dbReference type="NCBI Taxonomy" id="388408"/>
    <lineage>
        <taxon>Bacteria</taxon>
        <taxon>Pseudomonadati</taxon>
        <taxon>Pseudomonadota</taxon>
        <taxon>Alphaproteobacteria</taxon>
        <taxon>Hyphomicrobiales</taxon>
        <taxon>Stappiaceae</taxon>
        <taxon>Roseibium</taxon>
    </lineage>
</organism>
<keyword evidence="1" id="KW-0472">Membrane</keyword>
<dbReference type="Gene3D" id="3.40.50.410">
    <property type="entry name" value="von Willebrand factor, type A domain"/>
    <property type="match status" value="1"/>
</dbReference>
<dbReference type="OrthoDB" id="7522752at2"/>
<dbReference type="Pfam" id="PF13400">
    <property type="entry name" value="Tad"/>
    <property type="match status" value="1"/>
</dbReference>
<proteinExistence type="predicted"/>
<dbReference type="STRING" id="388408.LAX5112_04466"/>
<evidence type="ECO:0000313" key="4">
    <source>
        <dbReference type="Proteomes" id="UP000053235"/>
    </source>
</evidence>
<accession>A0A0M7AMI1</accession>
<sequence>MRSLLPKLASRFSSLGADQSGNVAILTALAFVPLMLITIGSLDVVRMTTAQAKLQSTLDSATLAAASLSNTASIEDTVDEYVRANLPDTAPWTTLNLTMGNVTDSLNAKSVEITATVDIEMTILKLAGIDSTSVLASSVAQQAARNIEVSVVLDISSSMGGSKITSLREAAKDFIETMLKEDEDKEYTSLSIIPFGGTVNIGDFYDTYAVNSSTPGVIDSPSPADYYVNKNVPYGKFMFSTEREGCIEYTDDDFDMNAIPANSRPQIPDFTKWVATNPWCPSDDTAMLLNSNNETALKALITDMDLSDGTGMDIGALWGAKVLSGSMRGQLGGDFADRPADFNDEDTLKVAVIMTDGAITAQFRPRDYTTTGKIQNSTQQTIVSKGGKNTSSSTADNAVAYFKRVCEYLNDNNVQVYTIGFQISSGSLPDELLQYCASSLSNYYFVEGLNIDDAFNAIAASVNSLRISG</sequence>
<evidence type="ECO:0000313" key="3">
    <source>
        <dbReference type="EMBL" id="CTQ76099.1"/>
    </source>
</evidence>
<keyword evidence="1" id="KW-1133">Transmembrane helix</keyword>
<dbReference type="InterPro" id="IPR036465">
    <property type="entry name" value="vWFA_dom_sf"/>
</dbReference>
<evidence type="ECO:0000259" key="2">
    <source>
        <dbReference type="Pfam" id="PF13400"/>
    </source>
</evidence>
<dbReference type="CDD" id="cd00198">
    <property type="entry name" value="vWFA"/>
    <property type="match status" value="1"/>
</dbReference>
<keyword evidence="1" id="KW-0812">Transmembrane</keyword>
<dbReference type="SUPFAM" id="SSF53300">
    <property type="entry name" value="vWA-like"/>
    <property type="match status" value="1"/>
</dbReference>
<dbReference type="RefSeq" id="WP_144432234.1">
    <property type="nucleotide sequence ID" value="NZ_CXWD01000024.1"/>
</dbReference>